<dbReference type="RefSeq" id="WP_276235503.1">
    <property type="nucleotide sequence ID" value="NZ_CP119802.1"/>
</dbReference>
<dbReference type="AlphaFoldDB" id="A0ABD5ZLQ3"/>
<dbReference type="GeneID" id="79266162"/>
<keyword evidence="2" id="KW-1185">Reference proteome</keyword>
<evidence type="ECO:0008006" key="3">
    <source>
        <dbReference type="Google" id="ProtNLM"/>
    </source>
</evidence>
<dbReference type="Gene3D" id="3.40.630.30">
    <property type="match status" value="1"/>
</dbReference>
<comment type="caution">
    <text evidence="1">The sequence shown here is derived from an EMBL/GenBank/DDBJ whole genome shotgun (WGS) entry which is preliminary data.</text>
</comment>
<organism evidence="1 2">
    <name type="scientific">Halosegnis marinus</name>
    <dbReference type="NCBI Taxonomy" id="3034023"/>
    <lineage>
        <taxon>Archaea</taxon>
        <taxon>Methanobacteriati</taxon>
        <taxon>Methanobacteriota</taxon>
        <taxon>Stenosarchaea group</taxon>
        <taxon>Halobacteria</taxon>
        <taxon>Halobacteriales</taxon>
        <taxon>Natronomonadaceae</taxon>
        <taxon>Halosegnis</taxon>
    </lineage>
</organism>
<reference evidence="1 2" key="1">
    <citation type="journal article" date="2019" name="Int. J. Syst. Evol. Microbiol.">
        <title>The Global Catalogue of Microorganisms (GCM) 10K type strain sequencing project: providing services to taxonomists for standard genome sequencing and annotation.</title>
        <authorList>
            <consortium name="The Broad Institute Genomics Platform"/>
            <consortium name="The Broad Institute Genome Sequencing Center for Infectious Disease"/>
            <person name="Wu L."/>
            <person name="Ma J."/>
        </authorList>
    </citation>
    <scope>NUCLEOTIDE SEQUENCE [LARGE SCALE GENOMIC DNA]</scope>
    <source>
        <strain evidence="1 2">DT85</strain>
    </source>
</reference>
<evidence type="ECO:0000313" key="1">
    <source>
        <dbReference type="EMBL" id="MFC7234494.1"/>
    </source>
</evidence>
<name>A0ABD5ZLQ3_9EURY</name>
<proteinExistence type="predicted"/>
<dbReference type="Proteomes" id="UP001596398">
    <property type="component" value="Unassembled WGS sequence"/>
</dbReference>
<gene>
    <name evidence="1" type="ORF">ACFQJ4_04095</name>
</gene>
<dbReference type="EMBL" id="JBHTAP010000001">
    <property type="protein sequence ID" value="MFC7234494.1"/>
    <property type="molecule type" value="Genomic_DNA"/>
</dbReference>
<evidence type="ECO:0000313" key="2">
    <source>
        <dbReference type="Proteomes" id="UP001596398"/>
    </source>
</evidence>
<dbReference type="SUPFAM" id="SSF55729">
    <property type="entry name" value="Acyl-CoA N-acyltransferases (Nat)"/>
    <property type="match status" value="1"/>
</dbReference>
<accession>A0ABD5ZLQ3</accession>
<dbReference type="InterPro" id="IPR016181">
    <property type="entry name" value="Acyl_CoA_acyltransferase"/>
</dbReference>
<sequence length="213" mass="23905">MADSVHSQLAELSSSTVSPAYITDRAEFEEYVRRDDRTLLVYVDVDGVEQELVEVTDPADLDRTDREVLAFSLLGRYDRDDFDAIISVPVRRVLAETPLRDDDFPVSFVKVIAVRPDQQGRGIGSRVSTEVASRVIAEPPAATMVWLRDNPANRKLAAAYSEFVMARFEDYFPPDWACPECGHDADCDCTVEMYGWFTDGRDERTGQAVPADD</sequence>
<protein>
    <recommendedName>
        <fullName evidence="3">N-acetyltransferase domain-containing protein</fullName>
    </recommendedName>
</protein>